<proteinExistence type="predicted"/>
<accession>A0A4R6ZLE8</accession>
<organism evidence="2 3">
    <name type="scientific">Listeria rocourtiae</name>
    <dbReference type="NCBI Taxonomy" id="647910"/>
    <lineage>
        <taxon>Bacteria</taxon>
        <taxon>Bacillati</taxon>
        <taxon>Bacillota</taxon>
        <taxon>Bacilli</taxon>
        <taxon>Bacillales</taxon>
        <taxon>Listeriaceae</taxon>
        <taxon>Listeria</taxon>
    </lineage>
</organism>
<feature type="signal peptide" evidence="1">
    <location>
        <begin position="1"/>
        <end position="21"/>
    </location>
</feature>
<reference evidence="2 3" key="1">
    <citation type="submission" date="2019-03" db="EMBL/GenBank/DDBJ databases">
        <title>Genomic Encyclopedia of Type Strains, Phase III (KMG-III): the genomes of soil and plant-associated and newly described type strains.</title>
        <authorList>
            <person name="Whitman W."/>
        </authorList>
    </citation>
    <scope>NUCLEOTIDE SEQUENCE [LARGE SCALE GENOMIC DNA]</scope>
    <source>
        <strain evidence="2 3">CECT 7972</strain>
    </source>
</reference>
<keyword evidence="1" id="KW-0732">Signal</keyword>
<dbReference type="RefSeq" id="WP_036070989.1">
    <property type="nucleotide sequence ID" value="NZ_JAARQJ010000006.1"/>
</dbReference>
<protein>
    <submittedName>
        <fullName evidence="2">Uncharacterized protein</fullName>
    </submittedName>
</protein>
<keyword evidence="3" id="KW-1185">Reference proteome</keyword>
<dbReference type="AlphaFoldDB" id="A0A4R6ZLE8"/>
<evidence type="ECO:0000313" key="3">
    <source>
        <dbReference type="Proteomes" id="UP000295558"/>
    </source>
</evidence>
<dbReference type="Proteomes" id="UP000295558">
    <property type="component" value="Unassembled WGS sequence"/>
</dbReference>
<dbReference type="EMBL" id="SNZK01000005">
    <property type="protein sequence ID" value="TDR53135.1"/>
    <property type="molecule type" value="Genomic_DNA"/>
</dbReference>
<evidence type="ECO:0000313" key="2">
    <source>
        <dbReference type="EMBL" id="TDR53135.1"/>
    </source>
</evidence>
<gene>
    <name evidence="2" type="ORF">DFP96_10559</name>
</gene>
<dbReference type="STRING" id="1265846.PROCOU_08342"/>
<evidence type="ECO:0000256" key="1">
    <source>
        <dbReference type="SAM" id="SignalP"/>
    </source>
</evidence>
<sequence>MNKRKILAVGLAAMVGLSALQMDGVTASAQEVNTGISPYTLHILAESSLEGSLAKYIPGVNNSGRVTLHYEGKSLGFVDFDNANLLIKIPDEFKYVVLQDEFLGAITGEISTPSGTKKITPSDLKVFSDRIVVEFPKSFFVIQGKYKADVVLDFGKILKKYPNIPIDNAPSGYQFSSTLAFASSPWDIIEDPIFGSLSGDYTTNETEAIVK</sequence>
<name>A0A4R6ZLE8_9LIST</name>
<dbReference type="OrthoDB" id="2366732at2"/>
<comment type="caution">
    <text evidence="2">The sequence shown here is derived from an EMBL/GenBank/DDBJ whole genome shotgun (WGS) entry which is preliminary data.</text>
</comment>
<feature type="chain" id="PRO_5038961061" evidence="1">
    <location>
        <begin position="22"/>
        <end position="211"/>
    </location>
</feature>